<evidence type="ECO:0000313" key="2">
    <source>
        <dbReference type="EMBL" id="GAA1392382.1"/>
    </source>
</evidence>
<dbReference type="EMBL" id="BAAAKJ010000122">
    <property type="protein sequence ID" value="GAA1392382.1"/>
    <property type="molecule type" value="Genomic_DNA"/>
</dbReference>
<feature type="region of interest" description="Disordered" evidence="1">
    <location>
        <begin position="1"/>
        <end position="124"/>
    </location>
</feature>
<evidence type="ECO:0000313" key="3">
    <source>
        <dbReference type="Proteomes" id="UP001499863"/>
    </source>
</evidence>
<sequence length="124" mass="12362">MAPVGVPPGDDGECVREGQAVGGATDARSGDHHGAGHHAERDDSYAAGLTLIAGHAQRTVPSPEASGEGTAGSAGQAEYLTTPPDGADPACREPRPVLLSTGARSVGHLAGRPRTAQPGNPNEV</sequence>
<gene>
    <name evidence="2" type="ORF">GCM10009639_23910</name>
</gene>
<reference evidence="3" key="1">
    <citation type="journal article" date="2019" name="Int. J. Syst. Evol. Microbiol.">
        <title>The Global Catalogue of Microorganisms (GCM) 10K type strain sequencing project: providing services to taxonomists for standard genome sequencing and annotation.</title>
        <authorList>
            <consortium name="The Broad Institute Genomics Platform"/>
            <consortium name="The Broad Institute Genome Sequencing Center for Infectious Disease"/>
            <person name="Wu L."/>
            <person name="Ma J."/>
        </authorList>
    </citation>
    <scope>NUCLEOTIDE SEQUENCE [LARGE SCALE GENOMIC DNA]</scope>
    <source>
        <strain evidence="3">JCM 12393</strain>
    </source>
</reference>
<feature type="compositionally biased region" description="Basic and acidic residues" evidence="1">
    <location>
        <begin position="28"/>
        <end position="44"/>
    </location>
</feature>
<name>A0ABP4IKA3_9ACTN</name>
<comment type="caution">
    <text evidence="2">The sequence shown here is derived from an EMBL/GenBank/DDBJ whole genome shotgun (WGS) entry which is preliminary data.</text>
</comment>
<feature type="compositionally biased region" description="Low complexity" evidence="1">
    <location>
        <begin position="62"/>
        <end position="78"/>
    </location>
</feature>
<evidence type="ECO:0000256" key="1">
    <source>
        <dbReference type="SAM" id="MobiDB-lite"/>
    </source>
</evidence>
<keyword evidence="3" id="KW-1185">Reference proteome</keyword>
<proteinExistence type="predicted"/>
<protein>
    <submittedName>
        <fullName evidence="2">Uncharacterized protein</fullName>
    </submittedName>
</protein>
<accession>A0ABP4IKA3</accession>
<dbReference type="Proteomes" id="UP001499863">
    <property type="component" value="Unassembled WGS sequence"/>
</dbReference>
<organism evidence="2 3">
    <name type="scientific">Kitasatospora putterlickiae</name>
    <dbReference type="NCBI Taxonomy" id="221725"/>
    <lineage>
        <taxon>Bacteria</taxon>
        <taxon>Bacillati</taxon>
        <taxon>Actinomycetota</taxon>
        <taxon>Actinomycetes</taxon>
        <taxon>Kitasatosporales</taxon>
        <taxon>Streptomycetaceae</taxon>
        <taxon>Kitasatospora</taxon>
    </lineage>
</organism>